<keyword evidence="1" id="KW-0812">Transmembrane</keyword>
<gene>
    <name evidence="2" type="ORF">ACFPME_15080</name>
</gene>
<keyword evidence="3" id="KW-1185">Reference proteome</keyword>
<accession>A0ABW0JP59</accession>
<evidence type="ECO:0000313" key="2">
    <source>
        <dbReference type="EMBL" id="MFC5437883.1"/>
    </source>
</evidence>
<sequence>MLEACRRHSRNGNRIAAKIAGPAIAAGADMKTRHVFSTPDVDAAESAVQALRQAGLADDCISLIARHDIENQQIPENQQETSDDFNRGGIKGLLAGGSSGLLVGLVAMAVPPLGLTLAGVAAMTIAGAAVGGWVGMLTGTAEPGAVRRKFDDEIAAGRVLVVVDGDVAALAIADATLLDVGAKPLPFSAPTVVS</sequence>
<reference evidence="3" key="1">
    <citation type="journal article" date="2019" name="Int. J. Syst. Evol. Microbiol.">
        <title>The Global Catalogue of Microorganisms (GCM) 10K type strain sequencing project: providing services to taxonomists for standard genome sequencing and annotation.</title>
        <authorList>
            <consortium name="The Broad Institute Genomics Platform"/>
            <consortium name="The Broad Institute Genome Sequencing Center for Infectious Disease"/>
            <person name="Wu L."/>
            <person name="Ma J."/>
        </authorList>
    </citation>
    <scope>NUCLEOTIDE SEQUENCE [LARGE SCALE GENOMIC DNA]</scope>
    <source>
        <strain evidence="3">JCM 17130</strain>
    </source>
</reference>
<feature type="transmembrane region" description="Helical" evidence="1">
    <location>
        <begin position="92"/>
        <end position="110"/>
    </location>
</feature>
<evidence type="ECO:0000256" key="1">
    <source>
        <dbReference type="SAM" id="Phobius"/>
    </source>
</evidence>
<organism evidence="2 3">
    <name type="scientific">Rhodanobacter umsongensis</name>
    <dbReference type="NCBI Taxonomy" id="633153"/>
    <lineage>
        <taxon>Bacteria</taxon>
        <taxon>Pseudomonadati</taxon>
        <taxon>Pseudomonadota</taxon>
        <taxon>Gammaproteobacteria</taxon>
        <taxon>Lysobacterales</taxon>
        <taxon>Rhodanobacteraceae</taxon>
        <taxon>Rhodanobacter</taxon>
    </lineage>
</organism>
<comment type="caution">
    <text evidence="2">The sequence shown here is derived from an EMBL/GenBank/DDBJ whole genome shotgun (WGS) entry which is preliminary data.</text>
</comment>
<keyword evidence="1" id="KW-0472">Membrane</keyword>
<proteinExistence type="predicted"/>
<dbReference type="Proteomes" id="UP001596013">
    <property type="component" value="Unassembled WGS sequence"/>
</dbReference>
<evidence type="ECO:0000313" key="3">
    <source>
        <dbReference type="Proteomes" id="UP001596013"/>
    </source>
</evidence>
<protein>
    <recommendedName>
        <fullName evidence="4">DUF1269 domain-containing protein</fullName>
    </recommendedName>
</protein>
<dbReference type="PANTHER" id="PTHR36109:SF2">
    <property type="entry name" value="MEMBRANE PROTEIN"/>
    <property type="match status" value="1"/>
</dbReference>
<feature type="transmembrane region" description="Helical" evidence="1">
    <location>
        <begin position="116"/>
        <end position="139"/>
    </location>
</feature>
<keyword evidence="1" id="KW-1133">Transmembrane helix</keyword>
<evidence type="ECO:0008006" key="4">
    <source>
        <dbReference type="Google" id="ProtNLM"/>
    </source>
</evidence>
<dbReference type="EMBL" id="JBHSMK010000009">
    <property type="protein sequence ID" value="MFC5437883.1"/>
    <property type="molecule type" value="Genomic_DNA"/>
</dbReference>
<name>A0ABW0JP59_9GAMM</name>
<dbReference type="PANTHER" id="PTHR36109">
    <property type="entry name" value="MEMBRANE PROTEIN-RELATED"/>
    <property type="match status" value="1"/>
</dbReference>
<dbReference type="InterPro" id="IPR052948">
    <property type="entry name" value="Low_temp-induced_all0457"/>
</dbReference>